<feature type="domain" description="Abscisic acid G-protein coupled receptor-like" evidence="6">
    <location>
        <begin position="389"/>
        <end position="605"/>
    </location>
</feature>
<dbReference type="Pfam" id="PF12430">
    <property type="entry name" value="ABA_GPCR"/>
    <property type="match status" value="1"/>
</dbReference>
<dbReference type="PANTHER" id="PTHR15948">
    <property type="entry name" value="G-PROTEIN COUPLED RECEPTOR 89-RELATED"/>
    <property type="match status" value="1"/>
</dbReference>
<evidence type="ECO:0008006" key="10">
    <source>
        <dbReference type="Google" id="ProtNLM"/>
    </source>
</evidence>
<feature type="transmembrane region" description="Helical" evidence="5">
    <location>
        <begin position="482"/>
        <end position="504"/>
    </location>
</feature>
<gene>
    <name evidence="8" type="ORF">CANTADRAFT_53760</name>
</gene>
<keyword evidence="9" id="KW-1185">Reference proteome</keyword>
<evidence type="ECO:0000313" key="8">
    <source>
        <dbReference type="EMBL" id="ODV78529.1"/>
    </source>
</evidence>
<dbReference type="AlphaFoldDB" id="A0A1E4SG88"/>
<feature type="transmembrane region" description="Helical" evidence="5">
    <location>
        <begin position="102"/>
        <end position="123"/>
    </location>
</feature>
<protein>
    <recommendedName>
        <fullName evidence="10">Golgi pH regulator</fullName>
    </recommendedName>
</protein>
<comment type="subcellular location">
    <subcellularLocation>
        <location evidence="1">Membrane</location>
        <topology evidence="1">Multi-pass membrane protein</topology>
    </subcellularLocation>
</comment>
<organism evidence="8 9">
    <name type="scientific">Suhomyces tanzawaensis NRRL Y-17324</name>
    <dbReference type="NCBI Taxonomy" id="984487"/>
    <lineage>
        <taxon>Eukaryota</taxon>
        <taxon>Fungi</taxon>
        <taxon>Dikarya</taxon>
        <taxon>Ascomycota</taxon>
        <taxon>Saccharomycotina</taxon>
        <taxon>Pichiomycetes</taxon>
        <taxon>Debaryomycetaceae</taxon>
        <taxon>Suhomyces</taxon>
    </lineage>
</organism>
<dbReference type="EMBL" id="KV453913">
    <property type="protein sequence ID" value="ODV78529.1"/>
    <property type="molecule type" value="Genomic_DNA"/>
</dbReference>
<feature type="transmembrane region" description="Helical" evidence="5">
    <location>
        <begin position="392"/>
        <end position="413"/>
    </location>
</feature>
<dbReference type="Proteomes" id="UP000094285">
    <property type="component" value="Unassembled WGS sequence"/>
</dbReference>
<feature type="transmembrane region" description="Helical" evidence="5">
    <location>
        <begin position="6"/>
        <end position="26"/>
    </location>
</feature>
<evidence type="ECO:0000256" key="5">
    <source>
        <dbReference type="SAM" id="Phobius"/>
    </source>
</evidence>
<dbReference type="GeneID" id="30984386"/>
<accession>A0A1E4SG88</accession>
<dbReference type="InterPro" id="IPR022535">
    <property type="entry name" value="Golgi_pH-regulator_cons_dom"/>
</dbReference>
<evidence type="ECO:0000313" key="9">
    <source>
        <dbReference type="Proteomes" id="UP000094285"/>
    </source>
</evidence>
<keyword evidence="2 5" id="KW-0812">Transmembrane</keyword>
<proteinExistence type="predicted"/>
<sequence length="631" mass="71018">MLLLLLGSIPFLALLATSVLWIYRLVYDHQIIRTYSGRLHTPRHEFNRYIETSVNRPFGAHLMALTVDENDEDDYKPYDHKNGQHNVTEMTAQKDFHSKNKIIGWIFAAAISLGIELIVLMMCELIDVFGEDVRLWWFTITIDSLMVLLTFVVPFLIINLAVHRDLAPRLTRKSYGGAILTAVLVIVWLVLLHKCGDLSQSFKPSAASSYYNPDTRTLIERKVNEVSIAGITMIAILSGIGCTSTPYELFSLDTRISRLLKGSSINNLIQSYNNTNSLLNKRKYDLNNLLVQTGGTVYNQSSASSDNLLHPVPGSSKLMSPQNKLGGIIHKVQSFASISSLSVATDSPEEEELTKEIESLKKLRSSVYDEILHLISRYINARNSYSSKNSELIANFLTWANYAFAGYCIYRVVNVMLVRMPYLLFVDTLESTYQLHSKETSVVDLPEDEESGVSTSNDALAITLAKLVLSCFPNLPVSETQLINQLGFILLGSLFICSFSNVLITFKSFTRFLPANHASSYVRNWLKHLVIAELLGVYIIATALLIRTNLPRNLSHQISKILSLSGSSITSADISRKEVEFIDGWFDKVFAVSCIVTMLLIFFKKQLVDSPTDHTDYDEELFIEHTNYKMA</sequence>
<evidence type="ECO:0000256" key="2">
    <source>
        <dbReference type="ARBA" id="ARBA00022692"/>
    </source>
</evidence>
<reference evidence="9" key="1">
    <citation type="submission" date="2016-05" db="EMBL/GenBank/DDBJ databases">
        <title>Comparative genomics of biotechnologically important yeasts.</title>
        <authorList>
            <consortium name="DOE Joint Genome Institute"/>
            <person name="Riley R."/>
            <person name="Haridas S."/>
            <person name="Wolfe K.H."/>
            <person name="Lopes M.R."/>
            <person name="Hittinger C.T."/>
            <person name="Goker M."/>
            <person name="Salamov A."/>
            <person name="Wisecaver J."/>
            <person name="Long T.M."/>
            <person name="Aerts A.L."/>
            <person name="Barry K."/>
            <person name="Choi C."/>
            <person name="Clum A."/>
            <person name="Coughlan A.Y."/>
            <person name="Deshpande S."/>
            <person name="Douglass A.P."/>
            <person name="Hanson S.J."/>
            <person name="Klenk H.-P."/>
            <person name="Labutti K."/>
            <person name="Lapidus A."/>
            <person name="Lindquist E."/>
            <person name="Lipzen A."/>
            <person name="Meier-Kolthoff J.P."/>
            <person name="Ohm R.A."/>
            <person name="Otillar R.P."/>
            <person name="Pangilinan J."/>
            <person name="Peng Y."/>
            <person name="Rokas A."/>
            <person name="Rosa C.A."/>
            <person name="Scheuner C."/>
            <person name="Sibirny A.A."/>
            <person name="Slot J.C."/>
            <person name="Stielow J.B."/>
            <person name="Sun H."/>
            <person name="Kurtzman C.P."/>
            <person name="Blackwell M."/>
            <person name="Grigoriev I.V."/>
            <person name="Jeffries T.W."/>
        </authorList>
    </citation>
    <scope>NUCLEOTIDE SEQUENCE [LARGE SCALE GENOMIC DNA]</scope>
    <source>
        <strain evidence="9">NRRL Y-17324</strain>
    </source>
</reference>
<feature type="transmembrane region" description="Helical" evidence="5">
    <location>
        <begin position="525"/>
        <end position="546"/>
    </location>
</feature>
<feature type="transmembrane region" description="Helical" evidence="5">
    <location>
        <begin position="135"/>
        <end position="162"/>
    </location>
</feature>
<feature type="domain" description="Golgi pH regulator conserved" evidence="7">
    <location>
        <begin position="217"/>
        <end position="285"/>
    </location>
</feature>
<evidence type="ECO:0000256" key="4">
    <source>
        <dbReference type="ARBA" id="ARBA00023136"/>
    </source>
</evidence>
<evidence type="ECO:0000259" key="6">
    <source>
        <dbReference type="Pfam" id="PF12430"/>
    </source>
</evidence>
<dbReference type="RefSeq" id="XP_020063651.1">
    <property type="nucleotide sequence ID" value="XM_020210250.1"/>
</dbReference>
<keyword evidence="3 5" id="KW-1133">Transmembrane helix</keyword>
<keyword evidence="4 5" id="KW-0472">Membrane</keyword>
<evidence type="ECO:0000256" key="3">
    <source>
        <dbReference type="ARBA" id="ARBA00022989"/>
    </source>
</evidence>
<evidence type="ECO:0000256" key="1">
    <source>
        <dbReference type="ARBA" id="ARBA00004141"/>
    </source>
</evidence>
<dbReference type="OrthoDB" id="264392at2759"/>
<dbReference type="InterPro" id="IPR025969">
    <property type="entry name" value="ABA_GPCR_dom"/>
</dbReference>
<feature type="transmembrane region" description="Helical" evidence="5">
    <location>
        <begin position="174"/>
        <end position="192"/>
    </location>
</feature>
<dbReference type="GO" id="GO:0016020">
    <property type="term" value="C:membrane"/>
    <property type="evidence" value="ECO:0007669"/>
    <property type="project" value="UniProtKB-SubCell"/>
</dbReference>
<feature type="transmembrane region" description="Helical" evidence="5">
    <location>
        <begin position="585"/>
        <end position="603"/>
    </location>
</feature>
<name>A0A1E4SG88_9ASCO</name>
<feature type="transmembrane region" description="Helical" evidence="5">
    <location>
        <begin position="226"/>
        <end position="250"/>
    </location>
</feature>
<dbReference type="Pfam" id="PF12537">
    <property type="entry name" value="GPHR_N"/>
    <property type="match status" value="1"/>
</dbReference>
<evidence type="ECO:0000259" key="7">
    <source>
        <dbReference type="Pfam" id="PF12537"/>
    </source>
</evidence>
<dbReference type="InterPro" id="IPR015672">
    <property type="entry name" value="GPHR/GTG"/>
</dbReference>
<dbReference type="PANTHER" id="PTHR15948:SF0">
    <property type="entry name" value="GOLGI PH REGULATOR A-RELATED"/>
    <property type="match status" value="1"/>
</dbReference>
<dbReference type="STRING" id="984487.A0A1E4SG88"/>